<dbReference type="Pfam" id="PF00892">
    <property type="entry name" value="EamA"/>
    <property type="match status" value="2"/>
</dbReference>
<dbReference type="Proteomes" id="UP001370348">
    <property type="component" value="Chromosome"/>
</dbReference>
<feature type="domain" description="EamA" evidence="8">
    <location>
        <begin position="159"/>
        <end position="288"/>
    </location>
</feature>
<dbReference type="EMBL" id="CP089984">
    <property type="protein sequence ID" value="WXB16148.1"/>
    <property type="molecule type" value="Genomic_DNA"/>
</dbReference>
<gene>
    <name evidence="9" type="ORF">LZC94_02485</name>
</gene>
<feature type="region of interest" description="Disordered" evidence="6">
    <location>
        <begin position="296"/>
        <end position="315"/>
    </location>
</feature>
<feature type="transmembrane region" description="Helical" evidence="7">
    <location>
        <begin position="74"/>
        <end position="96"/>
    </location>
</feature>
<keyword evidence="3 7" id="KW-0812">Transmembrane</keyword>
<feature type="transmembrane region" description="Helical" evidence="7">
    <location>
        <begin position="12"/>
        <end position="36"/>
    </location>
</feature>
<dbReference type="RefSeq" id="WP_394825777.1">
    <property type="nucleotide sequence ID" value="NZ_CP089984.1"/>
</dbReference>
<keyword evidence="2" id="KW-1003">Cell membrane</keyword>
<dbReference type="InterPro" id="IPR000620">
    <property type="entry name" value="EamA_dom"/>
</dbReference>
<evidence type="ECO:0000256" key="7">
    <source>
        <dbReference type="SAM" id="Phobius"/>
    </source>
</evidence>
<evidence type="ECO:0000256" key="6">
    <source>
        <dbReference type="SAM" id="MobiDB-lite"/>
    </source>
</evidence>
<feature type="transmembrane region" description="Helical" evidence="7">
    <location>
        <begin position="48"/>
        <end position="67"/>
    </location>
</feature>
<feature type="transmembrane region" description="Helical" evidence="7">
    <location>
        <begin position="185"/>
        <end position="206"/>
    </location>
</feature>
<comment type="subcellular location">
    <subcellularLocation>
        <location evidence="1">Cell membrane</location>
        <topology evidence="1">Multi-pass membrane protein</topology>
    </subcellularLocation>
</comment>
<evidence type="ECO:0000256" key="5">
    <source>
        <dbReference type="ARBA" id="ARBA00023136"/>
    </source>
</evidence>
<feature type="transmembrane region" description="Helical" evidence="7">
    <location>
        <begin position="218"/>
        <end position="237"/>
    </location>
</feature>
<evidence type="ECO:0000256" key="3">
    <source>
        <dbReference type="ARBA" id="ARBA00022692"/>
    </source>
</evidence>
<feature type="domain" description="EamA" evidence="8">
    <location>
        <begin position="13"/>
        <end position="144"/>
    </location>
</feature>
<feature type="transmembrane region" description="Helical" evidence="7">
    <location>
        <begin position="129"/>
        <end position="148"/>
    </location>
</feature>
<evidence type="ECO:0000256" key="2">
    <source>
        <dbReference type="ARBA" id="ARBA00022475"/>
    </source>
</evidence>
<dbReference type="PANTHER" id="PTHR42920:SF11">
    <property type="entry name" value="INNER MEMBRANE PROTEIN YTFF"/>
    <property type="match status" value="1"/>
</dbReference>
<feature type="transmembrane region" description="Helical" evidence="7">
    <location>
        <begin position="249"/>
        <end position="267"/>
    </location>
</feature>
<proteinExistence type="predicted"/>
<keyword evidence="10" id="KW-1185">Reference proteome</keyword>
<accession>A0ABZ2LYX5</accession>
<name>A0ABZ2LYX5_9BACT</name>
<evidence type="ECO:0000313" key="9">
    <source>
        <dbReference type="EMBL" id="WXB16148.1"/>
    </source>
</evidence>
<keyword evidence="5 7" id="KW-0472">Membrane</keyword>
<reference evidence="9 10" key="1">
    <citation type="submission" date="2021-12" db="EMBL/GenBank/DDBJ databases">
        <title>Discovery of the Pendulisporaceae a myxobacterial family with distinct sporulation behavior and unique specialized metabolism.</title>
        <authorList>
            <person name="Garcia R."/>
            <person name="Popoff A."/>
            <person name="Bader C.D."/>
            <person name="Loehr J."/>
            <person name="Walesch S."/>
            <person name="Walt C."/>
            <person name="Boldt J."/>
            <person name="Bunk B."/>
            <person name="Haeckl F.J.F.P.J."/>
            <person name="Gunesch A.P."/>
            <person name="Birkelbach J."/>
            <person name="Nuebel U."/>
            <person name="Pietschmann T."/>
            <person name="Bach T."/>
            <person name="Mueller R."/>
        </authorList>
    </citation>
    <scope>NUCLEOTIDE SEQUENCE [LARGE SCALE GENOMIC DNA]</scope>
    <source>
        <strain evidence="9 10">MSr11954</strain>
    </source>
</reference>
<sequence length="315" mass="31798">MDTIAVVNKNVAYGVLAACGAQTLVGASAAVSVLLVNYPVLGGQALRYAVATLIFLMIARAQGIVLVKLDRRDVLRLMLLSATGLVGFNVCILLALRYTQPTTLGTVIGCTPIVLALATPLLEGQRPGLRLVGAAVLVSLGAAIAQGFGGGDPIGFLLAAGALAGGVLFSLLAVPLLPKLGALRLSMYVCGAAVPMLLLAGILADGSGVVRMPTVQELLALAYLSLLLSALAFLLWYSAIVRLGADRAGLFTGLVPVAAAGASMALGTGRPSGAQLVGMALVVFGVLVGLGAKSASRPEGAHGDLRRAARAGPMR</sequence>
<evidence type="ECO:0000256" key="1">
    <source>
        <dbReference type="ARBA" id="ARBA00004651"/>
    </source>
</evidence>
<dbReference type="SUPFAM" id="SSF103481">
    <property type="entry name" value="Multidrug resistance efflux transporter EmrE"/>
    <property type="match status" value="2"/>
</dbReference>
<dbReference type="InterPro" id="IPR051258">
    <property type="entry name" value="Diverse_Substrate_Transporter"/>
</dbReference>
<dbReference type="InterPro" id="IPR037185">
    <property type="entry name" value="EmrE-like"/>
</dbReference>
<feature type="transmembrane region" description="Helical" evidence="7">
    <location>
        <begin position="102"/>
        <end position="122"/>
    </location>
</feature>
<dbReference type="PANTHER" id="PTHR42920">
    <property type="entry name" value="OS03G0707200 PROTEIN-RELATED"/>
    <property type="match status" value="1"/>
</dbReference>
<feature type="transmembrane region" description="Helical" evidence="7">
    <location>
        <begin position="273"/>
        <end position="292"/>
    </location>
</feature>
<feature type="transmembrane region" description="Helical" evidence="7">
    <location>
        <begin position="154"/>
        <end position="178"/>
    </location>
</feature>
<evidence type="ECO:0000256" key="4">
    <source>
        <dbReference type="ARBA" id="ARBA00022989"/>
    </source>
</evidence>
<protein>
    <submittedName>
        <fullName evidence="9">DMT family transporter</fullName>
    </submittedName>
</protein>
<keyword evidence="4 7" id="KW-1133">Transmembrane helix</keyword>
<evidence type="ECO:0000313" key="10">
    <source>
        <dbReference type="Proteomes" id="UP001370348"/>
    </source>
</evidence>
<organism evidence="9 10">
    <name type="scientific">Pendulispora albinea</name>
    <dbReference type="NCBI Taxonomy" id="2741071"/>
    <lineage>
        <taxon>Bacteria</taxon>
        <taxon>Pseudomonadati</taxon>
        <taxon>Myxococcota</taxon>
        <taxon>Myxococcia</taxon>
        <taxon>Myxococcales</taxon>
        <taxon>Sorangiineae</taxon>
        <taxon>Pendulisporaceae</taxon>
        <taxon>Pendulispora</taxon>
    </lineage>
</organism>
<evidence type="ECO:0000259" key="8">
    <source>
        <dbReference type="Pfam" id="PF00892"/>
    </source>
</evidence>